<dbReference type="InterPro" id="IPR013766">
    <property type="entry name" value="Thioredoxin_domain"/>
</dbReference>
<evidence type="ECO:0000256" key="7">
    <source>
        <dbReference type="ARBA" id="ARBA00023284"/>
    </source>
</evidence>
<dbReference type="GO" id="GO:0034599">
    <property type="term" value="P:cellular response to oxidative stress"/>
    <property type="evidence" value="ECO:0007669"/>
    <property type="project" value="TreeGrafter"/>
</dbReference>
<dbReference type="Pfam" id="PF00578">
    <property type="entry name" value="AhpC-TSA"/>
    <property type="match status" value="1"/>
</dbReference>
<accession>A0A7J0BF57</accession>
<evidence type="ECO:0000256" key="10">
    <source>
        <dbReference type="ARBA" id="ARBA00042639"/>
    </source>
</evidence>
<comment type="catalytic activity">
    <reaction evidence="11">
        <text>a hydroperoxide + [thioredoxin]-dithiol = an alcohol + [thioredoxin]-disulfide + H2O</text>
        <dbReference type="Rhea" id="RHEA:62620"/>
        <dbReference type="Rhea" id="RHEA-COMP:10698"/>
        <dbReference type="Rhea" id="RHEA-COMP:10700"/>
        <dbReference type="ChEBI" id="CHEBI:15377"/>
        <dbReference type="ChEBI" id="CHEBI:29950"/>
        <dbReference type="ChEBI" id="CHEBI:30879"/>
        <dbReference type="ChEBI" id="CHEBI:35924"/>
        <dbReference type="ChEBI" id="CHEBI:50058"/>
        <dbReference type="EC" id="1.11.1.24"/>
    </reaction>
</comment>
<evidence type="ECO:0000256" key="3">
    <source>
        <dbReference type="ARBA" id="ARBA00022559"/>
    </source>
</evidence>
<keyword evidence="7" id="KW-0676">Redox-active center</keyword>
<evidence type="ECO:0000256" key="4">
    <source>
        <dbReference type="ARBA" id="ARBA00022862"/>
    </source>
</evidence>
<dbReference type="GO" id="GO:0005737">
    <property type="term" value="C:cytoplasm"/>
    <property type="evidence" value="ECO:0007669"/>
    <property type="project" value="TreeGrafter"/>
</dbReference>
<dbReference type="AlphaFoldDB" id="A0A7J0BF57"/>
<evidence type="ECO:0000259" key="12">
    <source>
        <dbReference type="PROSITE" id="PS51352"/>
    </source>
</evidence>
<evidence type="ECO:0000313" key="14">
    <source>
        <dbReference type="Proteomes" id="UP000503840"/>
    </source>
</evidence>
<dbReference type="InterPro" id="IPR000866">
    <property type="entry name" value="AhpC/TSA"/>
</dbReference>
<dbReference type="SUPFAM" id="SSF52833">
    <property type="entry name" value="Thioredoxin-like"/>
    <property type="match status" value="1"/>
</dbReference>
<organism evidence="13 14">
    <name type="scientific">Desulfovibrio subterraneus</name>
    <dbReference type="NCBI Taxonomy" id="2718620"/>
    <lineage>
        <taxon>Bacteria</taxon>
        <taxon>Pseudomonadati</taxon>
        <taxon>Thermodesulfobacteriota</taxon>
        <taxon>Desulfovibrionia</taxon>
        <taxon>Desulfovibrionales</taxon>
        <taxon>Desulfovibrionaceae</taxon>
        <taxon>Desulfovibrio</taxon>
    </lineage>
</organism>
<dbReference type="EMBL" id="BLVO01000005">
    <property type="protein sequence ID" value="GFM32319.1"/>
    <property type="molecule type" value="Genomic_DNA"/>
</dbReference>
<comment type="caution">
    <text evidence="13">The sequence shown here is derived from an EMBL/GenBank/DDBJ whole genome shotgun (WGS) entry which is preliminary data.</text>
</comment>
<dbReference type="PANTHER" id="PTHR42801">
    <property type="entry name" value="THIOREDOXIN-DEPENDENT PEROXIDE REDUCTASE"/>
    <property type="match status" value="1"/>
</dbReference>
<dbReference type="Proteomes" id="UP000503840">
    <property type="component" value="Unassembled WGS sequence"/>
</dbReference>
<feature type="domain" description="Thioredoxin" evidence="12">
    <location>
        <begin position="43"/>
        <end position="215"/>
    </location>
</feature>
<evidence type="ECO:0000256" key="9">
    <source>
        <dbReference type="ARBA" id="ARBA00038489"/>
    </source>
</evidence>
<reference evidence="13 14" key="1">
    <citation type="submission" date="2020-05" db="EMBL/GenBank/DDBJ databases">
        <title>Draft genome sequence of Desulfovibrio sp. strain HN2T.</title>
        <authorList>
            <person name="Ueno A."/>
            <person name="Tamazawa S."/>
            <person name="Tamamura S."/>
            <person name="Murakami T."/>
            <person name="Kiyama T."/>
            <person name="Inomata H."/>
            <person name="Amano Y."/>
            <person name="Miyakawa K."/>
            <person name="Tamaki H."/>
            <person name="Naganuma T."/>
            <person name="Kaneko K."/>
        </authorList>
    </citation>
    <scope>NUCLEOTIDE SEQUENCE [LARGE SCALE GENOMIC DNA]</scope>
    <source>
        <strain evidence="13 14">HN2</strain>
    </source>
</reference>
<keyword evidence="6" id="KW-1015">Disulfide bond</keyword>
<dbReference type="GO" id="GO:0008379">
    <property type="term" value="F:thioredoxin peroxidase activity"/>
    <property type="evidence" value="ECO:0007669"/>
    <property type="project" value="TreeGrafter"/>
</dbReference>
<evidence type="ECO:0000256" key="1">
    <source>
        <dbReference type="ARBA" id="ARBA00003330"/>
    </source>
</evidence>
<dbReference type="Gene3D" id="3.40.30.10">
    <property type="entry name" value="Glutaredoxin"/>
    <property type="match status" value="1"/>
</dbReference>
<dbReference type="EC" id="1.11.1.24" evidence="2"/>
<evidence type="ECO:0000256" key="11">
    <source>
        <dbReference type="ARBA" id="ARBA00049091"/>
    </source>
</evidence>
<proteinExistence type="inferred from homology"/>
<dbReference type="InterPro" id="IPR036249">
    <property type="entry name" value="Thioredoxin-like_sf"/>
</dbReference>
<comment type="function">
    <text evidence="1">Thiol-specific peroxidase that catalyzes the reduction of hydrogen peroxide and organic hydroperoxides to water and alcohols, respectively. Plays a role in cell protection against oxidative stress by detoxifying peroxides and as sensor of hydrogen peroxide-mediated signaling events.</text>
</comment>
<dbReference type="PROSITE" id="PS51352">
    <property type="entry name" value="THIOREDOXIN_2"/>
    <property type="match status" value="1"/>
</dbReference>
<gene>
    <name evidence="13" type="ORF">DSM101010T_06840</name>
</gene>
<name>A0A7J0BF57_9BACT</name>
<evidence type="ECO:0000256" key="8">
    <source>
        <dbReference type="ARBA" id="ARBA00032824"/>
    </source>
</evidence>
<keyword evidence="14" id="KW-1185">Reference proteome</keyword>
<dbReference type="RefSeq" id="WP_174404029.1">
    <property type="nucleotide sequence ID" value="NZ_BLVO01000005.1"/>
</dbReference>
<sequence>MTLTQQLAEQKAQSTARIPETARKIMSAELSLLIESHMVENAPKVGDTLKEFTLPNQNGKTKSLSSFLANGPVVITFYRGGWCPYCNIELRAYQAALPEITAQGATLIAITPEQPDNSLSTAEKNALAFDVLSDINSEYAREIGIVFSVSDELRTVYSGFGIDLDKHNGQGRYDLPLAATFVIDTNGTVAWAFVHEDYTLRADPVDVVNALKALR</sequence>
<evidence type="ECO:0000256" key="2">
    <source>
        <dbReference type="ARBA" id="ARBA00013017"/>
    </source>
</evidence>
<evidence type="ECO:0000256" key="6">
    <source>
        <dbReference type="ARBA" id="ARBA00023157"/>
    </source>
</evidence>
<evidence type="ECO:0000313" key="13">
    <source>
        <dbReference type="EMBL" id="GFM32319.1"/>
    </source>
</evidence>
<dbReference type="GO" id="GO:0045454">
    <property type="term" value="P:cell redox homeostasis"/>
    <property type="evidence" value="ECO:0007669"/>
    <property type="project" value="TreeGrafter"/>
</dbReference>
<dbReference type="CDD" id="cd02970">
    <property type="entry name" value="PRX_like2"/>
    <property type="match status" value="1"/>
</dbReference>
<protein>
    <recommendedName>
        <fullName evidence="2">thioredoxin-dependent peroxiredoxin</fullName>
        <ecNumber evidence="2">1.11.1.24</ecNumber>
    </recommendedName>
    <alternativeName>
        <fullName evidence="8">Thioredoxin peroxidase</fullName>
    </alternativeName>
    <alternativeName>
        <fullName evidence="10">Thioredoxin-dependent peroxiredoxin Bcp</fullName>
    </alternativeName>
</protein>
<keyword evidence="3" id="KW-0575">Peroxidase</keyword>
<dbReference type="InterPro" id="IPR050924">
    <property type="entry name" value="Peroxiredoxin_BCP/PrxQ"/>
</dbReference>
<keyword evidence="5" id="KW-0560">Oxidoreductase</keyword>
<keyword evidence="4" id="KW-0049">Antioxidant</keyword>
<comment type="similarity">
    <text evidence="9">Belongs to the peroxiredoxin family. BCP/PrxQ subfamily.</text>
</comment>
<evidence type="ECO:0000256" key="5">
    <source>
        <dbReference type="ARBA" id="ARBA00023002"/>
    </source>
</evidence>
<dbReference type="PANTHER" id="PTHR42801:SF7">
    <property type="entry name" value="SLL1159 PROTEIN"/>
    <property type="match status" value="1"/>
</dbReference>